<evidence type="ECO:0000313" key="1">
    <source>
        <dbReference type="EMBL" id="GEU29508.1"/>
    </source>
</evidence>
<organism evidence="1">
    <name type="scientific">Tanacetum cinerariifolium</name>
    <name type="common">Dalmatian daisy</name>
    <name type="synonym">Chrysanthemum cinerariifolium</name>
    <dbReference type="NCBI Taxonomy" id="118510"/>
    <lineage>
        <taxon>Eukaryota</taxon>
        <taxon>Viridiplantae</taxon>
        <taxon>Streptophyta</taxon>
        <taxon>Embryophyta</taxon>
        <taxon>Tracheophyta</taxon>
        <taxon>Spermatophyta</taxon>
        <taxon>Magnoliopsida</taxon>
        <taxon>eudicotyledons</taxon>
        <taxon>Gunneridae</taxon>
        <taxon>Pentapetalae</taxon>
        <taxon>asterids</taxon>
        <taxon>campanulids</taxon>
        <taxon>Asterales</taxon>
        <taxon>Asteraceae</taxon>
        <taxon>Asteroideae</taxon>
        <taxon>Anthemideae</taxon>
        <taxon>Anthemidinae</taxon>
        <taxon>Tanacetum</taxon>
    </lineage>
</organism>
<accession>A0A699GLE1</accession>
<dbReference type="CDD" id="cd09272">
    <property type="entry name" value="RNase_HI_RT_Ty1"/>
    <property type="match status" value="1"/>
</dbReference>
<comment type="caution">
    <text evidence="1">The sequence shown here is derived from an EMBL/GenBank/DDBJ whole genome shotgun (WGS) entry which is preliminary data.</text>
</comment>
<sequence length="205" mass="23192">MMGELKFFLGLQVYQSPHGIFISQSQYAIELLKKIKMDECDSMSTPMATARQDADLQGTTTAQTKYHSMIGGLMYLTTSRPDIAYATFACARYQARPMDYGLELIVYSDANHVGCHDDYKSTLEGLQFLGEKLVSWSSKKEDCTAMSTTEAKYIAIQRALSLSHAIWFSTRVLTLPTERFEYLVHQINMRCMTPTELDCLTKLSS</sequence>
<gene>
    <name evidence="1" type="ORF">Tci_001486</name>
</gene>
<proteinExistence type="predicted"/>
<reference evidence="1" key="1">
    <citation type="journal article" date="2019" name="Sci. Rep.">
        <title>Draft genome of Tanacetum cinerariifolium, the natural source of mosquito coil.</title>
        <authorList>
            <person name="Yamashiro T."/>
            <person name="Shiraishi A."/>
            <person name="Satake H."/>
            <person name="Nakayama K."/>
        </authorList>
    </citation>
    <scope>NUCLEOTIDE SEQUENCE</scope>
</reference>
<dbReference type="PANTHER" id="PTHR11439:SF483">
    <property type="entry name" value="PEPTIDE SYNTHASE GLIP-LIKE, PUTATIVE (AFU_ORTHOLOGUE AFUA_3G12920)-RELATED"/>
    <property type="match status" value="1"/>
</dbReference>
<protein>
    <recommendedName>
        <fullName evidence="2">Reverse transcriptase Ty1/copia-type domain-containing protein</fullName>
    </recommendedName>
</protein>
<dbReference type="EMBL" id="BKCJ010000075">
    <property type="protein sequence ID" value="GEU29508.1"/>
    <property type="molecule type" value="Genomic_DNA"/>
</dbReference>
<dbReference type="PANTHER" id="PTHR11439">
    <property type="entry name" value="GAG-POL-RELATED RETROTRANSPOSON"/>
    <property type="match status" value="1"/>
</dbReference>
<name>A0A699GLE1_TANCI</name>
<dbReference type="AlphaFoldDB" id="A0A699GLE1"/>
<evidence type="ECO:0008006" key="2">
    <source>
        <dbReference type="Google" id="ProtNLM"/>
    </source>
</evidence>